<dbReference type="RefSeq" id="WP_129989410.1">
    <property type="nucleotide sequence ID" value="NZ_SDPU01000035.1"/>
</dbReference>
<dbReference type="PANTHER" id="PTHR14859">
    <property type="entry name" value="CALCOFLUOR WHITE HYPERSENSITIVE PROTEIN PRECURSOR"/>
    <property type="match status" value="1"/>
</dbReference>
<proteinExistence type="predicted"/>
<keyword evidence="2" id="KW-0378">Hydrolase</keyword>
<protein>
    <submittedName>
        <fullName evidence="2">Endonuclease</fullName>
    </submittedName>
</protein>
<dbReference type="GO" id="GO:0006506">
    <property type="term" value="P:GPI anchor biosynthetic process"/>
    <property type="evidence" value="ECO:0007669"/>
    <property type="project" value="TreeGrafter"/>
</dbReference>
<organism evidence="2 3">
    <name type="scientific">Nocardioides iriomotensis</name>
    <dbReference type="NCBI Taxonomy" id="715784"/>
    <lineage>
        <taxon>Bacteria</taxon>
        <taxon>Bacillati</taxon>
        <taxon>Actinomycetota</taxon>
        <taxon>Actinomycetes</taxon>
        <taxon>Propionibacteriales</taxon>
        <taxon>Nocardioidaceae</taxon>
        <taxon>Nocardioides</taxon>
    </lineage>
</organism>
<dbReference type="InterPro" id="IPR005135">
    <property type="entry name" value="Endo/exonuclease/phosphatase"/>
</dbReference>
<comment type="caution">
    <text evidence="2">The sequence shown here is derived from an EMBL/GenBank/DDBJ whole genome shotgun (WGS) entry which is preliminary data.</text>
</comment>
<evidence type="ECO:0000313" key="3">
    <source>
        <dbReference type="Proteomes" id="UP000291189"/>
    </source>
</evidence>
<dbReference type="Pfam" id="PF03372">
    <property type="entry name" value="Exo_endo_phos"/>
    <property type="match status" value="1"/>
</dbReference>
<dbReference type="AlphaFoldDB" id="A0A4Q5IXM0"/>
<keyword evidence="2" id="KW-0255">Endonuclease</keyword>
<name>A0A4Q5IXM0_9ACTN</name>
<dbReference type="SUPFAM" id="SSF56219">
    <property type="entry name" value="DNase I-like"/>
    <property type="match status" value="1"/>
</dbReference>
<dbReference type="GO" id="GO:0004519">
    <property type="term" value="F:endonuclease activity"/>
    <property type="evidence" value="ECO:0007669"/>
    <property type="project" value="UniProtKB-KW"/>
</dbReference>
<feature type="domain" description="Endonuclease/exonuclease/phosphatase" evidence="1">
    <location>
        <begin position="4"/>
        <end position="240"/>
    </location>
</feature>
<dbReference type="Gene3D" id="3.60.10.10">
    <property type="entry name" value="Endonuclease/exonuclease/phosphatase"/>
    <property type="match status" value="1"/>
</dbReference>
<dbReference type="OrthoDB" id="155529at2"/>
<gene>
    <name evidence="2" type="ORF">ETU37_21690</name>
</gene>
<dbReference type="InterPro" id="IPR051916">
    <property type="entry name" value="GPI-anchor_lipid_remodeler"/>
</dbReference>
<dbReference type="InterPro" id="IPR036691">
    <property type="entry name" value="Endo/exonu/phosph_ase_sf"/>
</dbReference>
<dbReference type="PANTHER" id="PTHR14859:SF1">
    <property type="entry name" value="PGAP2-INTERACTING PROTEIN"/>
    <property type="match status" value="1"/>
</dbReference>
<dbReference type="Proteomes" id="UP000291189">
    <property type="component" value="Unassembled WGS sequence"/>
</dbReference>
<keyword evidence="2" id="KW-0540">Nuclease</keyword>
<evidence type="ECO:0000259" key="1">
    <source>
        <dbReference type="Pfam" id="PF03372"/>
    </source>
</evidence>
<dbReference type="EMBL" id="SDPU01000035">
    <property type="protein sequence ID" value="RYU09645.1"/>
    <property type="molecule type" value="Genomic_DNA"/>
</dbReference>
<accession>A0A4Q5IXM0</accession>
<evidence type="ECO:0000313" key="2">
    <source>
        <dbReference type="EMBL" id="RYU09645.1"/>
    </source>
</evidence>
<dbReference type="GO" id="GO:0016020">
    <property type="term" value="C:membrane"/>
    <property type="evidence" value="ECO:0007669"/>
    <property type="project" value="GOC"/>
</dbReference>
<keyword evidence="3" id="KW-1185">Reference proteome</keyword>
<reference evidence="2 3" key="1">
    <citation type="submission" date="2019-01" db="EMBL/GenBank/DDBJ databases">
        <title>Nocardioides guangzhouensis sp. nov., an actinobacterium isolated from soil.</title>
        <authorList>
            <person name="Fu Y."/>
            <person name="Cai Y."/>
            <person name="Lin Z."/>
            <person name="Chen P."/>
        </authorList>
    </citation>
    <scope>NUCLEOTIDE SEQUENCE [LARGE SCALE GENOMIC DNA]</scope>
    <source>
        <strain evidence="2 3">NBRC 105384</strain>
    </source>
</reference>
<sequence length="262" mass="28062">MRLATFNILSGRTVGEKRADLGRYADAVRSLDADVLALQEVDRGQRRSRGADLTTVAAEAMGATHHAFVPALVGTPGSAWRAAGRDDASAATAYGIALLSRLPVRAWHVLRLSPAPGRAPYRWPGATRPTLVRDEPRVALAAELDGLTVVATHLTFLPYWNGRQLRRLATAMLSLPGPRVLTGDLNMEPGAAHRLTGMRPLASHLTFPADQPVVQIDHVLTAGGLHATHTEARQLPMSDHRALVVDLDLRAAGNGSPESRTS</sequence>